<comment type="caution">
    <text evidence="2">The sequence shown here is derived from an EMBL/GenBank/DDBJ whole genome shotgun (WGS) entry which is preliminary data.</text>
</comment>
<dbReference type="SUPFAM" id="SSF56601">
    <property type="entry name" value="beta-lactamase/transpeptidase-like"/>
    <property type="match status" value="1"/>
</dbReference>
<evidence type="ECO:0000313" key="2">
    <source>
        <dbReference type="EMBL" id="CAE8583769.1"/>
    </source>
</evidence>
<dbReference type="AlphaFoldDB" id="A0A813D5Y7"/>
<dbReference type="InterPro" id="IPR001466">
    <property type="entry name" value="Beta-lactam-related"/>
</dbReference>
<sequence length="381" mass="40294">MAFAEAVQEAFAGTSEALGLVGMAWHVERGEEMAIEGRCGRESVIEGAKHLSPDQRWHWGSCAKALTATVLASVVDEGTFLAGWDTRLGDILDLPEPSGEGTSLAYSTLRQLAAHRGGVCLDLEAAVEEALRTSVQESTASGQRMAFARELAGRALDFEPGAGFGYSNAGYAVLSAAVEKVTGKPWEDLVMKRVVEPLCMRSFGFGSPPRDETGGDAVGHDEDGEVDKTNGTDALWHHASFSVHSTLADWAIFARLHLRTLQGDSAALAVLSVSASSAAVLHTPLSPAADGELSNGQEKPLSMAMGWQCLWEEPPEGQRGLAAATGVLWHWGTNFRFNSGAYLRAEPPLLILVGSNSGSSLARLASRTAFEAVIVAASTES</sequence>
<dbReference type="Proteomes" id="UP000654075">
    <property type="component" value="Unassembled WGS sequence"/>
</dbReference>
<name>A0A813D5Y7_POLGL</name>
<gene>
    <name evidence="2" type="ORF">PGLA1383_LOCUS2721</name>
</gene>
<dbReference type="PANTHER" id="PTHR46825:SF9">
    <property type="entry name" value="BETA-LACTAMASE-RELATED DOMAIN-CONTAINING PROTEIN"/>
    <property type="match status" value="1"/>
</dbReference>
<accession>A0A813D5Y7</accession>
<dbReference type="Pfam" id="PF00144">
    <property type="entry name" value="Beta-lactamase"/>
    <property type="match status" value="1"/>
</dbReference>
<feature type="domain" description="Beta-lactamase-related" evidence="1">
    <location>
        <begin position="9"/>
        <end position="367"/>
    </location>
</feature>
<protein>
    <recommendedName>
        <fullName evidence="1">Beta-lactamase-related domain-containing protein</fullName>
    </recommendedName>
</protein>
<evidence type="ECO:0000259" key="1">
    <source>
        <dbReference type="Pfam" id="PF00144"/>
    </source>
</evidence>
<keyword evidence="3" id="KW-1185">Reference proteome</keyword>
<dbReference type="PANTHER" id="PTHR46825">
    <property type="entry name" value="D-ALANYL-D-ALANINE-CARBOXYPEPTIDASE/ENDOPEPTIDASE AMPH"/>
    <property type="match status" value="1"/>
</dbReference>
<dbReference type="EMBL" id="CAJNNV010000863">
    <property type="protein sequence ID" value="CAE8583769.1"/>
    <property type="molecule type" value="Genomic_DNA"/>
</dbReference>
<reference evidence="2" key="1">
    <citation type="submission" date="2021-02" db="EMBL/GenBank/DDBJ databases">
        <authorList>
            <person name="Dougan E. K."/>
            <person name="Rhodes N."/>
            <person name="Thang M."/>
            <person name="Chan C."/>
        </authorList>
    </citation>
    <scope>NUCLEOTIDE SEQUENCE</scope>
</reference>
<organism evidence="2 3">
    <name type="scientific">Polarella glacialis</name>
    <name type="common">Dinoflagellate</name>
    <dbReference type="NCBI Taxonomy" id="89957"/>
    <lineage>
        <taxon>Eukaryota</taxon>
        <taxon>Sar</taxon>
        <taxon>Alveolata</taxon>
        <taxon>Dinophyceae</taxon>
        <taxon>Suessiales</taxon>
        <taxon>Suessiaceae</taxon>
        <taxon>Polarella</taxon>
    </lineage>
</organism>
<proteinExistence type="predicted"/>
<dbReference type="Gene3D" id="3.40.710.10">
    <property type="entry name" value="DD-peptidase/beta-lactamase superfamily"/>
    <property type="match status" value="1"/>
</dbReference>
<dbReference type="InterPro" id="IPR050491">
    <property type="entry name" value="AmpC-like"/>
</dbReference>
<dbReference type="InterPro" id="IPR012338">
    <property type="entry name" value="Beta-lactam/transpept-like"/>
</dbReference>
<evidence type="ECO:0000313" key="3">
    <source>
        <dbReference type="Proteomes" id="UP000654075"/>
    </source>
</evidence>
<dbReference type="OrthoDB" id="5946976at2759"/>